<evidence type="ECO:0000313" key="2">
    <source>
        <dbReference type="Proteomes" id="UP000001338"/>
    </source>
</evidence>
<reference evidence="1 2" key="1">
    <citation type="submission" date="2012-10" db="EMBL/GenBank/DDBJ databases">
        <authorList>
            <person name="Harkins D.M."/>
            <person name="Durkin A.S."/>
            <person name="Brinkac L.M."/>
            <person name="Haft D.H."/>
            <person name="Selengut J.D."/>
            <person name="Sanka R."/>
            <person name="DePew J."/>
            <person name="Purushe J."/>
            <person name="Whelen A.C."/>
            <person name="Vinetz J.M."/>
            <person name="Sutton G.G."/>
            <person name="Nierman W.C."/>
            <person name="Fouts D.E."/>
        </authorList>
    </citation>
    <scope>NUCLEOTIDE SEQUENCE [LARGE SCALE GENOMIC DNA]</scope>
    <source>
        <strain evidence="1 2">2006001853</strain>
    </source>
</reference>
<organism evidence="1 2">
    <name type="scientific">Leptospira weilii str. 2006001853</name>
    <dbReference type="NCBI Taxonomy" id="1001589"/>
    <lineage>
        <taxon>Bacteria</taxon>
        <taxon>Pseudomonadati</taxon>
        <taxon>Spirochaetota</taxon>
        <taxon>Spirochaetia</taxon>
        <taxon>Leptospirales</taxon>
        <taxon>Leptospiraceae</taxon>
        <taxon>Leptospira</taxon>
    </lineage>
</organism>
<name>A0A828YZL2_9LEPT</name>
<protein>
    <submittedName>
        <fullName evidence="1">Uncharacterized protein</fullName>
    </submittedName>
</protein>
<accession>A0A828YZL2</accession>
<dbReference type="AlphaFoldDB" id="A0A828YZL2"/>
<dbReference type="EMBL" id="AFLV02000065">
    <property type="protein sequence ID" value="EKR62848.1"/>
    <property type="molecule type" value="Genomic_DNA"/>
</dbReference>
<proteinExistence type="predicted"/>
<sequence length="41" mass="4817">MFLNGPEIHKLLLEITALFEDMKSKFISLRTKSNILRKLLN</sequence>
<comment type="caution">
    <text evidence="1">The sequence shown here is derived from an EMBL/GenBank/DDBJ whole genome shotgun (WGS) entry which is preliminary data.</text>
</comment>
<evidence type="ECO:0000313" key="1">
    <source>
        <dbReference type="EMBL" id="EKR62848.1"/>
    </source>
</evidence>
<gene>
    <name evidence="1" type="ORF">LEP1GSC036_2503</name>
</gene>
<dbReference type="Proteomes" id="UP000001338">
    <property type="component" value="Unassembled WGS sequence"/>
</dbReference>